<dbReference type="GO" id="GO:0016020">
    <property type="term" value="C:membrane"/>
    <property type="evidence" value="ECO:0007669"/>
    <property type="project" value="InterPro"/>
</dbReference>
<comment type="similarity">
    <text evidence="1">Belongs to the VPS10-related sortilin family.</text>
</comment>
<dbReference type="Pfam" id="PF15902">
    <property type="entry name" value="Sortilin-Vps10"/>
    <property type="match status" value="2"/>
</dbReference>
<dbReference type="InterPro" id="IPR050310">
    <property type="entry name" value="VPS10-sortilin"/>
</dbReference>
<reference evidence="7 8" key="1">
    <citation type="submission" date="2016-08" db="EMBL/GenBank/DDBJ databases">
        <title>A Parts List for Fungal Cellulosomes Revealed by Comparative Genomics.</title>
        <authorList>
            <consortium name="DOE Joint Genome Institute"/>
            <person name="Haitjema C.H."/>
            <person name="Gilmore S.P."/>
            <person name="Henske J.K."/>
            <person name="Solomon K.V."/>
            <person name="De Groot R."/>
            <person name="Kuo A."/>
            <person name="Mondo S.J."/>
            <person name="Salamov A.A."/>
            <person name="Labutti K."/>
            <person name="Zhao Z."/>
            <person name="Chiniquy J."/>
            <person name="Barry K."/>
            <person name="Brewer H.M."/>
            <person name="Purvine S.O."/>
            <person name="Wright A.T."/>
            <person name="Boxma B."/>
            <person name="Van Alen T."/>
            <person name="Hackstein J.H."/>
            <person name="Baker S.E."/>
            <person name="Grigoriev I.V."/>
            <person name="O'Malley M.A."/>
        </authorList>
    </citation>
    <scope>NUCLEOTIDE SEQUENCE [LARGE SCALE GENOMIC DNA]</scope>
    <source>
        <strain evidence="7 8">G1</strain>
    </source>
</reference>
<evidence type="ECO:0000313" key="8">
    <source>
        <dbReference type="Proteomes" id="UP000193920"/>
    </source>
</evidence>
<protein>
    <submittedName>
        <fullName evidence="7">Oligoxyloglucan reducing end-specific cellobiohydrolase</fullName>
    </submittedName>
</protein>
<dbReference type="OrthoDB" id="443634at2759"/>
<sequence>MGRNYISSKFLSSPSESCECETNDYYCDVGFVYDELESIKNNIISCKSINPLIYQPKECNTIYSAPSGVKKIPGNMCIDKLDNSEKMIERECVKVNPEKFNDTNLQLWGSNKPTSSFYIFEREIHKFLYFRNSDIILLVTVKGDTYISTNGGTKWERIFDDYTIFGMILHDVDDKRAYFIFSNSEIWMTDDCLNEYLSNGKKTGKHFFKINTPDNQSYNKLGISIIDFHPTEPDYLVFTGERCEDRNECYTQAYFTHNNGNDWEFLDKNVGKCLFALDVEFKIDVPIDAVYCLVYSDSSLTSSMTLVLYESNKGNIKKTVIQENVVNYFVVSKYLVTAVEEHDSVKLRISLDGRTFNDAKFPPDVDITNNSFTVLESTTGRLFLNVNKEDSRYKFSSSGTLYISNSDGTYYNMVLKRTNVSFGGIVDFEKVQGVEGIVLVNEVSTKNGKPRTVISFDDGATWNSIPRPYDLDNKKVPCTKDDCRLNLHSHSSIENSVSVGYLYSNPSATGILLGVGNVGPYLSDISNADTYMSIDAGLTWKLVKKGVYSWEFIDQGSIIVLIQDDVPTNILYYSTNFGKDWNEYQFLNSEKIYLRTLTSDLNSKSMYAFILGYKQGKVGEVIATSVNFENVLKNQCSKDDFEEWKISGNERKICLLGHQTTYQRKKADSECHVGNYERKVVRENCPCSEIDYECDFSYWRDPYGKCILDGVDPKEPKDCKPGEVFNGSSGYRKIAASTCTGSFKYDDPVKRICGEENGGGNDIVKKEYIIDTIEDWFYFEESETIMYLNKYYELFISRNEGLEWERVEKDKKFSSIIKSPQHKNLAIFLTIDTRVGYYTIDKGKNFYSFELPTIANPLKIPVFSINSDNPGWWLFVGAEDCKFESFFIEDDCHSVLYLTKNYGKSWNKLETYVRHCEWAKTDKFSKPSNSGIFCQIYSEKKGSMAEPMGGNVLTLQYSTDFFKHSKEILKHSLAFAIFDKYMMIAQVTPEMRDQAKLFISTDGELFEEAEFPLNFKVPDTGFTILESSTGKIFMDIFTRQVLGSEHGYLFMSSANGTRFSPSLENTNRNSYGYVDFEKMIGIPGIAIANVVANPDSYGHSKLVQTKISFNDGATWNFIKPPTEDCYGKKFECDPEKEEGCYLHFHSYTERRDPRNYFSTETAVGMMVGIGNVGHSLLKYKDSDTFLTRDAGKTWVEIHKNAHLYEFGDYGGILLLVNDEVPTNFLEFSVDQGKTFKKYQFVEQKDRKVRVKDILTVPDATSLKFILIGTIHDNSNESGSEIMVYLDFSPIKTKKCVIDPSNPEKSDFELWLPSITEDGCLLGEKIEFYRRKEGNDCYMGEKFKDLEFKTTSCSCTTFDYECDFNFVRVNGTCELIQGAVRPISPCINGKSYESTGYRLIPSSKCIDGVRLDIEGAKSHRCSTSGSSWGVGKKIFIIVIPIIAIAAFFFYNKSQSWREGEIRLPTEETLNPRFDFSMIVALFVSLANKIVEGTATLYDSVRNILIRRRDYTPLNNSNNENNVFIGN</sequence>
<dbReference type="Pfam" id="PF15901">
    <property type="entry name" value="Sortilin_C"/>
    <property type="match status" value="3"/>
</dbReference>
<keyword evidence="8" id="KW-1185">Reference proteome</keyword>
<feature type="domain" description="VPS10" evidence="6">
    <location>
        <begin position="783"/>
        <end position="1425"/>
    </location>
</feature>
<dbReference type="InterPro" id="IPR031777">
    <property type="entry name" value="Sortilin_C"/>
</dbReference>
<keyword evidence="3" id="KW-0677">Repeat</keyword>
<dbReference type="SUPFAM" id="SSF50939">
    <property type="entry name" value="Sialidases"/>
    <property type="match status" value="1"/>
</dbReference>
<dbReference type="InterPro" id="IPR036278">
    <property type="entry name" value="Sialidase_sf"/>
</dbReference>
<dbReference type="STRING" id="1754190.A0A1Y1YV88"/>
<keyword evidence="4" id="KW-0325">Glycoprotein</keyword>
<dbReference type="GO" id="GO:0006895">
    <property type="term" value="P:Golgi to endosome transport"/>
    <property type="evidence" value="ECO:0007669"/>
    <property type="project" value="TreeGrafter"/>
</dbReference>
<gene>
    <name evidence="7" type="ORF">LY90DRAFT_709438</name>
</gene>
<proteinExistence type="inferred from homology"/>
<evidence type="ECO:0000256" key="5">
    <source>
        <dbReference type="SAM" id="Phobius"/>
    </source>
</evidence>
<evidence type="ECO:0000256" key="3">
    <source>
        <dbReference type="ARBA" id="ARBA00022737"/>
    </source>
</evidence>
<dbReference type="PANTHER" id="PTHR12106">
    <property type="entry name" value="SORTILIN RELATED"/>
    <property type="match status" value="1"/>
</dbReference>
<evidence type="ECO:0000259" key="6">
    <source>
        <dbReference type="SMART" id="SM00602"/>
    </source>
</evidence>
<evidence type="ECO:0000256" key="2">
    <source>
        <dbReference type="ARBA" id="ARBA00022729"/>
    </source>
</evidence>
<dbReference type="EMBL" id="MCOG01000498">
    <property type="protein sequence ID" value="ORY01886.1"/>
    <property type="molecule type" value="Genomic_DNA"/>
</dbReference>
<keyword evidence="5" id="KW-0472">Membrane</keyword>
<dbReference type="GO" id="GO:0006896">
    <property type="term" value="P:Golgi to vacuole transport"/>
    <property type="evidence" value="ECO:0007669"/>
    <property type="project" value="TreeGrafter"/>
</dbReference>
<dbReference type="SUPFAM" id="SSF110296">
    <property type="entry name" value="Oligoxyloglucan reducing end-specific cellobiohydrolase"/>
    <property type="match status" value="3"/>
</dbReference>
<dbReference type="GO" id="GO:0005794">
    <property type="term" value="C:Golgi apparatus"/>
    <property type="evidence" value="ECO:0007669"/>
    <property type="project" value="TreeGrafter"/>
</dbReference>
<evidence type="ECO:0000313" key="7">
    <source>
        <dbReference type="EMBL" id="ORY01886.1"/>
    </source>
</evidence>
<keyword evidence="5" id="KW-0812">Transmembrane</keyword>
<comment type="caution">
    <text evidence="7">The sequence shown here is derived from an EMBL/GenBank/DDBJ whole genome shotgun (WGS) entry which is preliminary data.</text>
</comment>
<keyword evidence="2" id="KW-0732">Signal</keyword>
<dbReference type="Gene3D" id="2.10.70.80">
    <property type="match status" value="2"/>
</dbReference>
<evidence type="ECO:0000256" key="4">
    <source>
        <dbReference type="ARBA" id="ARBA00023180"/>
    </source>
</evidence>
<dbReference type="SMART" id="SM00602">
    <property type="entry name" value="VPS10"/>
    <property type="match status" value="2"/>
</dbReference>
<dbReference type="InterPro" id="IPR006581">
    <property type="entry name" value="VPS10"/>
</dbReference>
<dbReference type="InterPro" id="IPR031778">
    <property type="entry name" value="Sortilin_N"/>
</dbReference>
<dbReference type="Proteomes" id="UP000193920">
    <property type="component" value="Unassembled WGS sequence"/>
</dbReference>
<feature type="domain" description="VPS10" evidence="6">
    <location>
        <begin position="134"/>
        <end position="757"/>
    </location>
</feature>
<dbReference type="Gene3D" id="3.30.60.270">
    <property type="match status" value="3"/>
</dbReference>
<dbReference type="GO" id="GO:0005829">
    <property type="term" value="C:cytosol"/>
    <property type="evidence" value="ECO:0007669"/>
    <property type="project" value="GOC"/>
</dbReference>
<dbReference type="GO" id="GO:0016787">
    <property type="term" value="F:hydrolase activity"/>
    <property type="evidence" value="ECO:0007669"/>
    <property type="project" value="UniProtKB-KW"/>
</dbReference>
<evidence type="ECO:0000256" key="1">
    <source>
        <dbReference type="ARBA" id="ARBA00008251"/>
    </source>
</evidence>
<feature type="transmembrane region" description="Helical" evidence="5">
    <location>
        <begin position="1433"/>
        <end position="1449"/>
    </location>
</feature>
<name>A0A1Y1YV88_9FUNG</name>
<organism evidence="7 8">
    <name type="scientific">Neocallimastix californiae</name>
    <dbReference type="NCBI Taxonomy" id="1754190"/>
    <lineage>
        <taxon>Eukaryota</taxon>
        <taxon>Fungi</taxon>
        <taxon>Fungi incertae sedis</taxon>
        <taxon>Chytridiomycota</taxon>
        <taxon>Chytridiomycota incertae sedis</taxon>
        <taxon>Neocallimastigomycetes</taxon>
        <taxon>Neocallimastigales</taxon>
        <taxon>Neocallimastigaceae</taxon>
        <taxon>Neocallimastix</taxon>
    </lineage>
</organism>
<accession>A0A1Y1YV88</accession>
<dbReference type="PANTHER" id="PTHR12106:SF27">
    <property type="entry name" value="SORTILIN-RELATED RECEPTOR"/>
    <property type="match status" value="1"/>
</dbReference>
<dbReference type="GO" id="GO:0006623">
    <property type="term" value="P:protein targeting to vacuole"/>
    <property type="evidence" value="ECO:0007669"/>
    <property type="project" value="TreeGrafter"/>
</dbReference>
<keyword evidence="7" id="KW-0378">Hydrolase</keyword>
<keyword evidence="5" id="KW-1133">Transmembrane helix</keyword>